<evidence type="ECO:0000313" key="3">
    <source>
        <dbReference type="Proteomes" id="UP001286313"/>
    </source>
</evidence>
<accession>A0AAE1F2N5</accession>
<dbReference type="AlphaFoldDB" id="A0AAE1F2N5"/>
<keyword evidence="1" id="KW-0732">Signal</keyword>
<feature type="signal peptide" evidence="1">
    <location>
        <begin position="1"/>
        <end position="15"/>
    </location>
</feature>
<reference evidence="2" key="1">
    <citation type="submission" date="2023-10" db="EMBL/GenBank/DDBJ databases">
        <title>Genome assemblies of two species of porcelain crab, Petrolisthes cinctipes and Petrolisthes manimaculis (Anomura: Porcellanidae).</title>
        <authorList>
            <person name="Angst P."/>
        </authorList>
    </citation>
    <scope>NUCLEOTIDE SEQUENCE</scope>
    <source>
        <strain evidence="2">PB745_01</strain>
        <tissue evidence="2">Gill</tissue>
    </source>
</reference>
<evidence type="ECO:0000313" key="2">
    <source>
        <dbReference type="EMBL" id="KAK3865789.1"/>
    </source>
</evidence>
<evidence type="ECO:0008006" key="4">
    <source>
        <dbReference type="Google" id="ProtNLM"/>
    </source>
</evidence>
<name>A0AAE1F2N5_PETCI</name>
<comment type="caution">
    <text evidence="2">The sequence shown here is derived from an EMBL/GenBank/DDBJ whole genome shotgun (WGS) entry which is preliminary data.</text>
</comment>
<keyword evidence="3" id="KW-1185">Reference proteome</keyword>
<dbReference type="EMBL" id="JAWQEG010003521">
    <property type="protein sequence ID" value="KAK3865789.1"/>
    <property type="molecule type" value="Genomic_DNA"/>
</dbReference>
<protein>
    <recommendedName>
        <fullName evidence="4">Calcified cuticle protein CP19.0</fullName>
    </recommendedName>
</protein>
<organism evidence="2 3">
    <name type="scientific">Petrolisthes cinctipes</name>
    <name type="common">Flat porcelain crab</name>
    <dbReference type="NCBI Taxonomy" id="88211"/>
    <lineage>
        <taxon>Eukaryota</taxon>
        <taxon>Metazoa</taxon>
        <taxon>Ecdysozoa</taxon>
        <taxon>Arthropoda</taxon>
        <taxon>Crustacea</taxon>
        <taxon>Multicrustacea</taxon>
        <taxon>Malacostraca</taxon>
        <taxon>Eumalacostraca</taxon>
        <taxon>Eucarida</taxon>
        <taxon>Decapoda</taxon>
        <taxon>Pleocyemata</taxon>
        <taxon>Anomura</taxon>
        <taxon>Galatheoidea</taxon>
        <taxon>Porcellanidae</taxon>
        <taxon>Petrolisthes</taxon>
    </lineage>
</organism>
<sequence length="186" mass="19710">MRALVVMAVLGACVAAPFIPDDPAVAAEKARFFKTFQFIEAAARPRMSRPIYPSQQAAFIPPPRPQPRWTGPLASDVPAGLPGSTPFVGETPDVNAARNAFFNAYKAQVIATVPTGPTRQTYSSASAYAPAPRPQPKWTGPLASQVPASLPGASPVVADTPEVNAAKAAFYNTYRSQVKATLPLLY</sequence>
<evidence type="ECO:0000256" key="1">
    <source>
        <dbReference type="SAM" id="SignalP"/>
    </source>
</evidence>
<feature type="chain" id="PRO_5042216285" description="Calcified cuticle protein CP19.0" evidence="1">
    <location>
        <begin position="16"/>
        <end position="186"/>
    </location>
</feature>
<proteinExistence type="predicted"/>
<dbReference type="Proteomes" id="UP001286313">
    <property type="component" value="Unassembled WGS sequence"/>
</dbReference>
<gene>
    <name evidence="2" type="ORF">Pcinc_028609</name>
</gene>